<dbReference type="Gene3D" id="1.10.1040.10">
    <property type="entry name" value="N-(1-d-carboxylethyl)-l-norvaline Dehydrogenase, domain 2"/>
    <property type="match status" value="1"/>
</dbReference>
<sequence>METQQRAQRTLNAQTFPLPKRPPIRIVHLGLGAFHRAHEAWYTWKADSEAEWGIACFTGRSPAAATALASQDGLYTLIERSATGDTFQVVSSIVEARDGSELARLRELLRAETTAVVTLTITEAGYHLLPNGALDLDQPAVAADIQALRQSEDLPDNGGPSTPIGRLVLGLGDRMSARAGEIAIVCCDNLADNAAATRNAVFGLAQAADPPLASWIAENVSFVGTSVDRITPRTTDADLDIVREYLGLEDHSPVVTEPFTNWILSGSFPMGRPAWEDAGAVFVENLEPYENRKLWLLNGAHSLLAYTGLQRGHTTVAEALLDPYCSRWVQEFWDEAERNLPSKELQISAYRAALLERFSNKRISHQLSQIAADGTHKLRMRALPVIQAELSAGRPATGAMRVISAWLGWVQGAETIQDPAIEAIRAALQQDGRKRTESLTATIDQQLAQDPSALELIEKLAGSVRS</sequence>
<evidence type="ECO:0000256" key="4">
    <source>
        <dbReference type="ARBA" id="ARBA00023002"/>
    </source>
</evidence>
<feature type="domain" description="Mannitol dehydrogenase N-terminal" evidence="7">
    <location>
        <begin position="25"/>
        <end position="276"/>
    </location>
</feature>
<dbReference type="Gene3D" id="3.40.50.720">
    <property type="entry name" value="NAD(P)-binding Rossmann-like Domain"/>
    <property type="match status" value="1"/>
</dbReference>
<keyword evidence="4" id="KW-0560">Oxidoreductase</keyword>
<dbReference type="InterPro" id="IPR000669">
    <property type="entry name" value="Mannitol_DH"/>
</dbReference>
<dbReference type="RefSeq" id="WP_345453211.1">
    <property type="nucleotide sequence ID" value="NZ_BAABKK010000038.1"/>
</dbReference>
<gene>
    <name evidence="9" type="ORF">GCM10023346_46360</name>
</gene>
<evidence type="ECO:0000313" key="9">
    <source>
        <dbReference type="EMBL" id="GAA5201613.1"/>
    </source>
</evidence>
<dbReference type="InterPro" id="IPR023027">
    <property type="entry name" value="Mannitol_DH_CS"/>
</dbReference>
<dbReference type="InterPro" id="IPR050988">
    <property type="entry name" value="Mannitol_DH/Oxidoreductase"/>
</dbReference>
<dbReference type="PROSITE" id="PS00974">
    <property type="entry name" value="MANNITOL_DHGENASE"/>
    <property type="match status" value="1"/>
</dbReference>
<evidence type="ECO:0000313" key="10">
    <source>
        <dbReference type="Proteomes" id="UP001500200"/>
    </source>
</evidence>
<evidence type="ECO:0000256" key="3">
    <source>
        <dbReference type="ARBA" id="ARBA00016219"/>
    </source>
</evidence>
<dbReference type="InterPro" id="IPR013328">
    <property type="entry name" value="6PGD_dom2"/>
</dbReference>
<evidence type="ECO:0000256" key="5">
    <source>
        <dbReference type="ARBA" id="ARBA00023027"/>
    </source>
</evidence>
<name>A0ABP9SVR1_9MICC</name>
<dbReference type="InterPro" id="IPR036291">
    <property type="entry name" value="NAD(P)-bd_dom_sf"/>
</dbReference>
<dbReference type="PANTHER" id="PTHR43362">
    <property type="entry name" value="MANNITOL DEHYDROGENASE DSF1-RELATED"/>
    <property type="match status" value="1"/>
</dbReference>
<dbReference type="EMBL" id="BAABKK010000038">
    <property type="protein sequence ID" value="GAA5201613.1"/>
    <property type="molecule type" value="Genomic_DNA"/>
</dbReference>
<dbReference type="Pfam" id="PF08125">
    <property type="entry name" value="Mannitol_dh_C"/>
    <property type="match status" value="1"/>
</dbReference>
<dbReference type="PANTHER" id="PTHR43362:SF1">
    <property type="entry name" value="MANNITOL DEHYDROGENASE 2-RELATED"/>
    <property type="match status" value="1"/>
</dbReference>
<evidence type="ECO:0000259" key="7">
    <source>
        <dbReference type="Pfam" id="PF01232"/>
    </source>
</evidence>
<dbReference type="EC" id="1.1.1.17" evidence="2"/>
<dbReference type="Pfam" id="PF01232">
    <property type="entry name" value="Mannitol_dh"/>
    <property type="match status" value="1"/>
</dbReference>
<evidence type="ECO:0000259" key="8">
    <source>
        <dbReference type="Pfam" id="PF08125"/>
    </source>
</evidence>
<comment type="catalytic activity">
    <reaction evidence="6">
        <text>D-mannitol 1-phosphate + NAD(+) = beta-D-fructose 6-phosphate + NADH + H(+)</text>
        <dbReference type="Rhea" id="RHEA:19661"/>
        <dbReference type="ChEBI" id="CHEBI:15378"/>
        <dbReference type="ChEBI" id="CHEBI:57540"/>
        <dbReference type="ChEBI" id="CHEBI:57634"/>
        <dbReference type="ChEBI" id="CHEBI:57945"/>
        <dbReference type="ChEBI" id="CHEBI:61381"/>
        <dbReference type="EC" id="1.1.1.17"/>
    </reaction>
</comment>
<evidence type="ECO:0000256" key="6">
    <source>
        <dbReference type="ARBA" id="ARBA00048615"/>
    </source>
</evidence>
<dbReference type="InterPro" id="IPR013118">
    <property type="entry name" value="Mannitol_DH_C"/>
</dbReference>
<accession>A0ABP9SVR1</accession>
<dbReference type="InterPro" id="IPR008927">
    <property type="entry name" value="6-PGluconate_DH-like_C_sf"/>
</dbReference>
<dbReference type="SUPFAM" id="SSF51735">
    <property type="entry name" value="NAD(P)-binding Rossmann-fold domains"/>
    <property type="match status" value="1"/>
</dbReference>
<dbReference type="Proteomes" id="UP001500200">
    <property type="component" value="Unassembled WGS sequence"/>
</dbReference>
<organism evidence="9 10">
    <name type="scientific">Arthrobacter gyeryongensis</name>
    <dbReference type="NCBI Taxonomy" id="1650592"/>
    <lineage>
        <taxon>Bacteria</taxon>
        <taxon>Bacillati</taxon>
        <taxon>Actinomycetota</taxon>
        <taxon>Actinomycetes</taxon>
        <taxon>Micrococcales</taxon>
        <taxon>Micrococcaceae</taxon>
        <taxon>Arthrobacter</taxon>
    </lineage>
</organism>
<dbReference type="SUPFAM" id="SSF48179">
    <property type="entry name" value="6-phosphogluconate dehydrogenase C-terminal domain-like"/>
    <property type="match status" value="1"/>
</dbReference>
<comment type="similarity">
    <text evidence="1">Belongs to the mannitol dehydrogenase family.</text>
</comment>
<dbReference type="InterPro" id="IPR013131">
    <property type="entry name" value="Mannitol_DH_N"/>
</dbReference>
<dbReference type="PRINTS" id="PR00084">
    <property type="entry name" value="MTLDHDRGNASE"/>
</dbReference>
<protein>
    <recommendedName>
        <fullName evidence="3">Mannitol-1-phosphate 5-dehydrogenase</fullName>
        <ecNumber evidence="2">1.1.1.17</ecNumber>
    </recommendedName>
</protein>
<evidence type="ECO:0000256" key="1">
    <source>
        <dbReference type="ARBA" id="ARBA00006541"/>
    </source>
</evidence>
<evidence type="ECO:0000256" key="2">
    <source>
        <dbReference type="ARBA" id="ARBA00012939"/>
    </source>
</evidence>
<keyword evidence="10" id="KW-1185">Reference proteome</keyword>
<keyword evidence="5" id="KW-0520">NAD</keyword>
<proteinExistence type="inferred from homology"/>
<comment type="caution">
    <text evidence="9">The sequence shown here is derived from an EMBL/GenBank/DDBJ whole genome shotgun (WGS) entry which is preliminary data.</text>
</comment>
<feature type="domain" description="Mannitol dehydrogenase C-terminal" evidence="8">
    <location>
        <begin position="285"/>
        <end position="453"/>
    </location>
</feature>
<reference evidence="10" key="1">
    <citation type="journal article" date="2019" name="Int. J. Syst. Evol. Microbiol.">
        <title>The Global Catalogue of Microorganisms (GCM) 10K type strain sequencing project: providing services to taxonomists for standard genome sequencing and annotation.</title>
        <authorList>
            <consortium name="The Broad Institute Genomics Platform"/>
            <consortium name="The Broad Institute Genome Sequencing Center for Infectious Disease"/>
            <person name="Wu L."/>
            <person name="Ma J."/>
        </authorList>
    </citation>
    <scope>NUCLEOTIDE SEQUENCE [LARGE SCALE GENOMIC DNA]</scope>
    <source>
        <strain evidence="10">JCM 18514</strain>
    </source>
</reference>